<accession>A0A5E4GF99</accession>
<name>A0A5E4GF99_PRUDU</name>
<feature type="domain" description="Transposase MuDR plant" evidence="1">
    <location>
        <begin position="14"/>
        <end position="49"/>
    </location>
</feature>
<gene>
    <name evidence="2" type="ORF">ALMOND_2B020485</name>
</gene>
<reference evidence="3" key="1">
    <citation type="journal article" date="2020" name="Plant J.">
        <title>Transposons played a major role in the diversification between the closely related almond and peach genomes: results from the almond genome sequence.</title>
        <authorList>
            <person name="Alioto T."/>
            <person name="Alexiou K.G."/>
            <person name="Bardil A."/>
            <person name="Barteri F."/>
            <person name="Castanera R."/>
            <person name="Cruz F."/>
            <person name="Dhingra A."/>
            <person name="Duval H."/>
            <person name="Fernandez I Marti A."/>
            <person name="Frias L."/>
            <person name="Galan B."/>
            <person name="Garcia J.L."/>
            <person name="Howad W."/>
            <person name="Gomez-Garrido J."/>
            <person name="Gut M."/>
            <person name="Julca I."/>
            <person name="Morata J."/>
            <person name="Puigdomenech P."/>
            <person name="Ribeca P."/>
            <person name="Rubio Cabetas M.J."/>
            <person name="Vlasova A."/>
            <person name="Wirthensohn M."/>
            <person name="Garcia-Mas J."/>
            <person name="Gabaldon T."/>
            <person name="Casacuberta J.M."/>
            <person name="Arus P."/>
        </authorList>
    </citation>
    <scope>NUCLEOTIDE SEQUENCE [LARGE SCALE GENOMIC DNA]</scope>
    <source>
        <strain evidence="3">cv. Texas</strain>
    </source>
</reference>
<organism evidence="2 3">
    <name type="scientific">Prunus dulcis</name>
    <name type="common">Almond</name>
    <name type="synonym">Amygdalus dulcis</name>
    <dbReference type="NCBI Taxonomy" id="3755"/>
    <lineage>
        <taxon>Eukaryota</taxon>
        <taxon>Viridiplantae</taxon>
        <taxon>Streptophyta</taxon>
        <taxon>Embryophyta</taxon>
        <taxon>Tracheophyta</taxon>
        <taxon>Spermatophyta</taxon>
        <taxon>Magnoliopsida</taxon>
        <taxon>eudicotyledons</taxon>
        <taxon>Gunneridae</taxon>
        <taxon>Pentapetalae</taxon>
        <taxon>rosids</taxon>
        <taxon>fabids</taxon>
        <taxon>Rosales</taxon>
        <taxon>Rosaceae</taxon>
        <taxon>Amygdaloideae</taxon>
        <taxon>Amygdaleae</taxon>
        <taxon>Prunus</taxon>
    </lineage>
</organism>
<dbReference type="InParanoid" id="A0A5E4GF99"/>
<dbReference type="EMBL" id="CABIKO010000616">
    <property type="protein sequence ID" value="VVA38208.1"/>
    <property type="molecule type" value="Genomic_DNA"/>
</dbReference>
<dbReference type="Pfam" id="PF03108">
    <property type="entry name" value="DBD_Tnp_Mut"/>
    <property type="match status" value="1"/>
</dbReference>
<evidence type="ECO:0000313" key="3">
    <source>
        <dbReference type="Proteomes" id="UP000327085"/>
    </source>
</evidence>
<protein>
    <submittedName>
        <fullName evidence="2">PREDICTED: LOC110746457</fullName>
    </submittedName>
</protein>
<dbReference type="Proteomes" id="UP000327085">
    <property type="component" value="Unassembled WGS sequence"/>
</dbReference>
<proteinExistence type="predicted"/>
<dbReference type="Gramene" id="VVA38208">
    <property type="protein sequence ID" value="VVA38208"/>
    <property type="gene ID" value="Prudul26B020485"/>
</dbReference>
<dbReference type="AlphaFoldDB" id="A0A5E4GF99"/>
<sequence length="50" mass="5966">FKKFRSETYLRNPQFRLGMQFVNIEEVKEAIKEYAIVEGKSIKFGKHDSQ</sequence>
<feature type="non-terminal residue" evidence="2">
    <location>
        <position position="1"/>
    </location>
</feature>
<evidence type="ECO:0000259" key="1">
    <source>
        <dbReference type="Pfam" id="PF03108"/>
    </source>
</evidence>
<feature type="non-terminal residue" evidence="2">
    <location>
        <position position="50"/>
    </location>
</feature>
<evidence type="ECO:0000313" key="2">
    <source>
        <dbReference type="EMBL" id="VVA38208.1"/>
    </source>
</evidence>
<dbReference type="InterPro" id="IPR004332">
    <property type="entry name" value="Transposase_MuDR"/>
</dbReference>